<sequence length="558" mass="62266">MVKKIFKLLNREISGLHEAAYLLGVFALFSHILALLRDRSLAHFFGAGETLDVYYASFRIPDFIFITVASIVSISVLIPFLADKAQKNETEIQNFINSVFTTFFLFIVVVSGIVFFFVPFLIKNIFSGFPVEALNETISLTRILLLSPIFLGLSNLFASIVQVKKKFLVYAISPLLYNAGIIFGIFFFYPIFGLKGLALGVVLGALLHFMIQIPVVKKIGLLPKVSLKINFNDIKKVVLLSLPRTLTMSANQLAFFFLVGFASTMGIGAISVFNLSFNLQSVPLSIIGVSYSVAAFPTLAKLFSSGEEEKFLKQMASATRHIIFWSLPAMVLFVVLRAQIVRTILGTGEFDWSATRLTAACLALFVFSITAQSLVLLFVRGYYAMGNTRKPLFVNVFSSTFIVGFAVLLNWAFTKYDAFRYFIESIFRIENVGGAVVLMLALSYSLGVIINALVLIFIFQKDFKKFSFSISTTFWHSLFSSLIMGFVAYKLLDVFALFLDTKTLLGIFLQGLFPGLIGLVAGIFVLWLLGSRELREIGGALNNKIWKNRVIIPEKREL</sequence>
<feature type="transmembrane region" description="Helical" evidence="9">
    <location>
        <begin position="20"/>
        <end position="36"/>
    </location>
</feature>
<dbReference type="PIRSF" id="PIRSF002869">
    <property type="entry name" value="MviN"/>
    <property type="match status" value="1"/>
</dbReference>
<keyword evidence="2 8" id="KW-1003">Cell membrane</keyword>
<organism evidence="10 11">
    <name type="scientific">Candidatus Campbellbacteria bacterium RIFOXYC2_FULL_35_25</name>
    <dbReference type="NCBI Taxonomy" id="1797582"/>
    <lineage>
        <taxon>Bacteria</taxon>
        <taxon>Candidatus Campbelliibacteriota</taxon>
    </lineage>
</organism>
<gene>
    <name evidence="10" type="ORF">A2442_03105</name>
</gene>
<dbReference type="AlphaFoldDB" id="A0A1F5EJA8"/>
<feature type="transmembrane region" description="Helical" evidence="9">
    <location>
        <begin position="433"/>
        <end position="459"/>
    </location>
</feature>
<proteinExistence type="inferred from homology"/>
<reference evidence="10 11" key="1">
    <citation type="journal article" date="2016" name="Nat. Commun.">
        <title>Thousands of microbial genomes shed light on interconnected biogeochemical processes in an aquifer system.</title>
        <authorList>
            <person name="Anantharaman K."/>
            <person name="Brown C.T."/>
            <person name="Hug L.A."/>
            <person name="Sharon I."/>
            <person name="Castelle C.J."/>
            <person name="Probst A.J."/>
            <person name="Thomas B.C."/>
            <person name="Singh A."/>
            <person name="Wilkins M.J."/>
            <person name="Karaoz U."/>
            <person name="Brodie E.L."/>
            <person name="Williams K.H."/>
            <person name="Hubbard S.S."/>
            <person name="Banfield J.F."/>
        </authorList>
    </citation>
    <scope>NUCLEOTIDE SEQUENCE [LARGE SCALE GENOMIC DNA]</scope>
</reference>
<dbReference type="PANTHER" id="PTHR47019:SF1">
    <property type="entry name" value="LIPID II FLIPPASE MURJ"/>
    <property type="match status" value="1"/>
</dbReference>
<keyword evidence="5 8" id="KW-0573">Peptidoglycan synthesis</keyword>
<name>A0A1F5EJA8_9BACT</name>
<dbReference type="GO" id="GO:0005886">
    <property type="term" value="C:plasma membrane"/>
    <property type="evidence" value="ECO:0007669"/>
    <property type="project" value="UniProtKB-SubCell"/>
</dbReference>
<evidence type="ECO:0000256" key="7">
    <source>
        <dbReference type="ARBA" id="ARBA00023136"/>
    </source>
</evidence>
<dbReference type="EMBL" id="MFAE01000005">
    <property type="protein sequence ID" value="OGD67465.1"/>
    <property type="molecule type" value="Genomic_DNA"/>
</dbReference>
<evidence type="ECO:0000256" key="2">
    <source>
        <dbReference type="ARBA" id="ARBA00022475"/>
    </source>
</evidence>
<evidence type="ECO:0000313" key="10">
    <source>
        <dbReference type="EMBL" id="OGD67465.1"/>
    </source>
</evidence>
<protein>
    <recommendedName>
        <fullName evidence="8">Lipid II flippase</fullName>
    </recommendedName>
</protein>
<feature type="transmembrane region" description="Helical" evidence="9">
    <location>
        <begin position="323"/>
        <end position="345"/>
    </location>
</feature>
<dbReference type="GO" id="GO:0008360">
    <property type="term" value="P:regulation of cell shape"/>
    <property type="evidence" value="ECO:0007669"/>
    <property type="project" value="UniProtKB-UniRule"/>
</dbReference>
<evidence type="ECO:0000256" key="3">
    <source>
        <dbReference type="ARBA" id="ARBA00022692"/>
    </source>
</evidence>
<feature type="transmembrane region" description="Helical" evidence="9">
    <location>
        <begin position="282"/>
        <end position="303"/>
    </location>
</feature>
<feature type="transmembrane region" description="Helical" evidence="9">
    <location>
        <begin position="253"/>
        <end position="276"/>
    </location>
</feature>
<keyword evidence="7 8" id="KW-0472">Membrane</keyword>
<dbReference type="PANTHER" id="PTHR47019">
    <property type="entry name" value="LIPID II FLIPPASE MURJ"/>
    <property type="match status" value="1"/>
</dbReference>
<feature type="transmembrane region" description="Helical" evidence="9">
    <location>
        <begin position="142"/>
        <end position="161"/>
    </location>
</feature>
<dbReference type="GO" id="GO:0015648">
    <property type="term" value="F:lipid-linked peptidoglycan transporter activity"/>
    <property type="evidence" value="ECO:0007669"/>
    <property type="project" value="UniProtKB-UniRule"/>
</dbReference>
<feature type="transmembrane region" description="Helical" evidence="9">
    <location>
        <begin position="168"/>
        <end position="191"/>
    </location>
</feature>
<dbReference type="GO" id="GO:0071555">
    <property type="term" value="P:cell wall organization"/>
    <property type="evidence" value="ECO:0007669"/>
    <property type="project" value="UniProtKB-UniRule"/>
</dbReference>
<dbReference type="GO" id="GO:0009252">
    <property type="term" value="P:peptidoglycan biosynthetic process"/>
    <property type="evidence" value="ECO:0007669"/>
    <property type="project" value="UniProtKB-UniRule"/>
</dbReference>
<feature type="transmembrane region" description="Helical" evidence="9">
    <location>
        <begin position="507"/>
        <end position="529"/>
    </location>
</feature>
<evidence type="ECO:0000256" key="9">
    <source>
        <dbReference type="SAM" id="Phobius"/>
    </source>
</evidence>
<comment type="subcellular location">
    <subcellularLocation>
        <location evidence="1">Cell membrane</location>
        <topology evidence="1">Multi-pass membrane protein</topology>
    </subcellularLocation>
</comment>
<comment type="function">
    <text evidence="8">Involved in peptidoglycan biosynthesis. Transports lipid-linked peptidoglycan precursors from the inner to the outer leaflet of the cytoplasmic membrane.</text>
</comment>
<evidence type="ECO:0000256" key="6">
    <source>
        <dbReference type="ARBA" id="ARBA00022989"/>
    </source>
</evidence>
<dbReference type="PRINTS" id="PR01806">
    <property type="entry name" value="VIRFACTRMVIN"/>
</dbReference>
<keyword evidence="8" id="KW-0961">Cell wall biogenesis/degradation</keyword>
<evidence type="ECO:0000313" key="11">
    <source>
        <dbReference type="Proteomes" id="UP000179003"/>
    </source>
</evidence>
<keyword evidence="3 9" id="KW-0812">Transmembrane</keyword>
<feature type="transmembrane region" description="Helical" evidence="9">
    <location>
        <begin position="63"/>
        <end position="82"/>
    </location>
</feature>
<feature type="transmembrane region" description="Helical" evidence="9">
    <location>
        <begin position="391"/>
        <end position="413"/>
    </location>
</feature>
<accession>A0A1F5EJA8</accession>
<dbReference type="STRING" id="1797582.A2442_03105"/>
<evidence type="ECO:0000256" key="8">
    <source>
        <dbReference type="PIRNR" id="PIRNR002869"/>
    </source>
</evidence>
<feature type="transmembrane region" description="Helical" evidence="9">
    <location>
        <begin position="94"/>
        <end position="122"/>
    </location>
</feature>
<comment type="similarity">
    <text evidence="8">Belongs to the MurJ/MviN family.</text>
</comment>
<evidence type="ECO:0000256" key="5">
    <source>
        <dbReference type="ARBA" id="ARBA00022984"/>
    </source>
</evidence>
<evidence type="ECO:0000256" key="4">
    <source>
        <dbReference type="ARBA" id="ARBA00022960"/>
    </source>
</evidence>
<dbReference type="InterPro" id="IPR051050">
    <property type="entry name" value="Lipid_II_flippase_MurJ/MviN"/>
</dbReference>
<keyword evidence="8" id="KW-0813">Transport</keyword>
<keyword evidence="4 8" id="KW-0133">Cell shape</keyword>
<dbReference type="CDD" id="cd13123">
    <property type="entry name" value="MATE_MurJ_like"/>
    <property type="match status" value="1"/>
</dbReference>
<comment type="caution">
    <text evidence="10">The sequence shown here is derived from an EMBL/GenBank/DDBJ whole genome shotgun (WGS) entry which is preliminary data.</text>
</comment>
<feature type="transmembrane region" description="Helical" evidence="9">
    <location>
        <begin position="357"/>
        <end position="379"/>
    </location>
</feature>
<keyword evidence="6 9" id="KW-1133">Transmembrane helix</keyword>
<dbReference type="InterPro" id="IPR004268">
    <property type="entry name" value="MurJ"/>
</dbReference>
<dbReference type="Pfam" id="PF03023">
    <property type="entry name" value="MurJ"/>
    <property type="match status" value="1"/>
</dbReference>
<feature type="transmembrane region" description="Helical" evidence="9">
    <location>
        <begin position="466"/>
        <end position="487"/>
    </location>
</feature>
<feature type="transmembrane region" description="Helical" evidence="9">
    <location>
        <begin position="197"/>
        <end position="216"/>
    </location>
</feature>
<evidence type="ECO:0000256" key="1">
    <source>
        <dbReference type="ARBA" id="ARBA00004651"/>
    </source>
</evidence>
<dbReference type="GO" id="GO:0034204">
    <property type="term" value="P:lipid translocation"/>
    <property type="evidence" value="ECO:0007669"/>
    <property type="project" value="TreeGrafter"/>
</dbReference>
<dbReference type="Proteomes" id="UP000179003">
    <property type="component" value="Unassembled WGS sequence"/>
</dbReference>